<evidence type="ECO:0000313" key="3">
    <source>
        <dbReference type="Proteomes" id="UP000621386"/>
    </source>
</evidence>
<protein>
    <submittedName>
        <fullName evidence="2">Type II toxin-antitoxin system Phd/YefM family antitoxin</fullName>
    </submittedName>
</protein>
<organism evidence="2 3">
    <name type="scientific">Streptomyces musisoli</name>
    <dbReference type="NCBI Taxonomy" id="2802280"/>
    <lineage>
        <taxon>Bacteria</taxon>
        <taxon>Bacillati</taxon>
        <taxon>Actinomycetota</taxon>
        <taxon>Actinomycetes</taxon>
        <taxon>Kitasatosporales</taxon>
        <taxon>Streptomycetaceae</taxon>
        <taxon>Streptomyces</taxon>
    </lineage>
</organism>
<dbReference type="EMBL" id="JAERRH010000002">
    <property type="protein sequence ID" value="MBL1104398.1"/>
    <property type="molecule type" value="Genomic_DNA"/>
</dbReference>
<reference evidence="2 3" key="1">
    <citation type="submission" date="2021-01" db="EMBL/GenBank/DDBJ databases">
        <title>WGS of actinomycetes isolated from Thailand.</title>
        <authorList>
            <person name="Thawai C."/>
        </authorList>
    </citation>
    <scope>NUCLEOTIDE SEQUENCE [LARGE SCALE GENOMIC DNA]</scope>
    <source>
        <strain evidence="2 3">CH5-8</strain>
    </source>
</reference>
<proteinExistence type="predicted"/>
<gene>
    <name evidence="2" type="ORF">JK361_07245</name>
</gene>
<comment type="caution">
    <text evidence="2">The sequence shown here is derived from an EMBL/GenBank/DDBJ whole genome shotgun (WGS) entry which is preliminary data.</text>
</comment>
<name>A0ABS1NWF1_9ACTN</name>
<feature type="region of interest" description="Disordered" evidence="1">
    <location>
        <begin position="131"/>
        <end position="158"/>
    </location>
</feature>
<sequence>MDVELIDGSPEFELLIARVEETGERVRLTADDGPTGVLLPAAELAALEYWAARHNKGARQEDEPALEYPPGPTAYGPYIGYSHPHGGMTLTRDRMVVAGLRDAGSVAWLEEQAMYGRQGYMGPKQSAAFAEFLARQPPVGESAERHTPPSDSPASTDC</sequence>
<evidence type="ECO:0000256" key="1">
    <source>
        <dbReference type="SAM" id="MobiDB-lite"/>
    </source>
</evidence>
<dbReference type="Proteomes" id="UP000621386">
    <property type="component" value="Unassembled WGS sequence"/>
</dbReference>
<evidence type="ECO:0000313" key="2">
    <source>
        <dbReference type="EMBL" id="MBL1104398.1"/>
    </source>
</evidence>
<keyword evidence="3" id="KW-1185">Reference proteome</keyword>
<dbReference type="RefSeq" id="WP_201814810.1">
    <property type="nucleotide sequence ID" value="NZ_JAERRH010000002.1"/>
</dbReference>
<accession>A0ABS1NWF1</accession>